<gene>
    <name evidence="4" type="ORF">OV287_16045</name>
</gene>
<sequence length="850" mass="92618">MKAIIPWVHCAMALLALSPALAAPPAAPAPLDPTRIASHLEAELTTAQQAIESHGARMEALAGPTLRGDALATEARALHAALPGFIRENPHLFSELIEDLEALSGGRSESLQKGGQKISLRLSEHLRQGIIRFGNRVGAPPALVVSGGVSLGSYQAGFLYYYTLFLHDRAGVLRSIGSEHRASLKKFGLELPEDPPSGFTIVTGASAGSVNALLSAYAGCRAPERTPSKSLFFQTWNTLALETLLQPGSVGNDHTFSSKPIMDAIDRLKTLDPNGWQRCRFSLGATTTRLESREIDLAQAADLRGSTGEKLRLARFTEKFLLTAQGEAQRSPEFCPFPGCDGQPPPGPTFYPRLAQPEGGPIPVENVFNMVAASGAFPTAFEPRVIPHRYFDTRTNTWVEDTTSRFADGGIYNNNPLDLALRMSQWETPSLRGSHRFLYFDPNAVDWKWAPEEQQPFAGPGLLSTYEDLLAGFAGTAMSAQLMDTLETEPEVRERIDVPVRHAPLSGEYLLAMSAFLDEDFRTFDFHRGMVDAWHFVSKESDTRILFEELAHANPESPPTTVGVDSPLFDCFLAFEQSDTDEPATMPACGKLQTEESRNILSLMAVSRKLRRDPTLSQSNKFERFTEALATRGYVFRSGLLKGQTASALQGKFRQVFGDAVTELTHKQPRSQQMGFGVGTKLALDSAIAYQPVPFYSLVGITSGGLELAVSPSLMHWKEKELRLRTGVRASYGESVRFSGGESPADFDTAAYVSGAFGFGLPPIRFEAGLGLLTEASYLPDTGKWAAVRFAVEGALMLVAAEHLEISLRPRLYLDRGRATSPLYVPTTTGADAPQKFEAVGLLLGAGWRF</sequence>
<feature type="signal peptide" evidence="2">
    <location>
        <begin position="1"/>
        <end position="22"/>
    </location>
</feature>
<evidence type="ECO:0000256" key="1">
    <source>
        <dbReference type="ARBA" id="ARBA00023098"/>
    </source>
</evidence>
<dbReference type="InterPro" id="IPR002641">
    <property type="entry name" value="PNPLA_dom"/>
</dbReference>
<evidence type="ECO:0000259" key="3">
    <source>
        <dbReference type="Pfam" id="PF01734"/>
    </source>
</evidence>
<dbReference type="SUPFAM" id="SSF52151">
    <property type="entry name" value="FabD/lysophospholipase-like"/>
    <property type="match status" value="1"/>
</dbReference>
<keyword evidence="2" id="KW-0732">Signal</keyword>
<protein>
    <submittedName>
        <fullName evidence="4">Patatin-like phospholipase family protein</fullName>
    </submittedName>
</protein>
<organism evidence="4 5">
    <name type="scientific">Archangium lansingense</name>
    <dbReference type="NCBI Taxonomy" id="2995310"/>
    <lineage>
        <taxon>Bacteria</taxon>
        <taxon>Pseudomonadati</taxon>
        <taxon>Myxococcota</taxon>
        <taxon>Myxococcia</taxon>
        <taxon>Myxococcales</taxon>
        <taxon>Cystobacterineae</taxon>
        <taxon>Archangiaceae</taxon>
        <taxon>Archangium</taxon>
    </lineage>
</organism>
<dbReference type="Pfam" id="PF01734">
    <property type="entry name" value="Patatin"/>
    <property type="match status" value="1"/>
</dbReference>
<proteinExistence type="predicted"/>
<comment type="caution">
    <text evidence="4">The sequence shown here is derived from an EMBL/GenBank/DDBJ whole genome shotgun (WGS) entry which is preliminary data.</text>
</comment>
<name>A0ABT4A2V9_9BACT</name>
<feature type="domain" description="PNPLA" evidence="3">
    <location>
        <begin position="143"/>
        <end position="421"/>
    </location>
</feature>
<keyword evidence="5" id="KW-1185">Reference proteome</keyword>
<reference evidence="4 5" key="1">
    <citation type="submission" date="2022-11" db="EMBL/GenBank/DDBJ databases">
        <title>Minimal conservation of predation-associated metabolite biosynthetic gene clusters underscores biosynthetic potential of Myxococcota including descriptions for ten novel species: Archangium lansinium sp. nov., Myxococcus landrumus sp. nov., Nannocystis bai.</title>
        <authorList>
            <person name="Ahearne A."/>
            <person name="Stevens C."/>
            <person name="Phillips K."/>
        </authorList>
    </citation>
    <scope>NUCLEOTIDE SEQUENCE [LARGE SCALE GENOMIC DNA]</scope>
    <source>
        <strain evidence="4 5">MIWBW</strain>
    </source>
</reference>
<accession>A0ABT4A2V9</accession>
<evidence type="ECO:0000256" key="2">
    <source>
        <dbReference type="SAM" id="SignalP"/>
    </source>
</evidence>
<keyword evidence="1" id="KW-0443">Lipid metabolism</keyword>
<evidence type="ECO:0000313" key="5">
    <source>
        <dbReference type="Proteomes" id="UP001207654"/>
    </source>
</evidence>
<dbReference type="RefSeq" id="WP_267534897.1">
    <property type="nucleotide sequence ID" value="NZ_JAPNKA010000001.1"/>
</dbReference>
<dbReference type="EMBL" id="JAPNKA010000001">
    <property type="protein sequence ID" value="MCY1075987.1"/>
    <property type="molecule type" value="Genomic_DNA"/>
</dbReference>
<evidence type="ECO:0000313" key="4">
    <source>
        <dbReference type="EMBL" id="MCY1075987.1"/>
    </source>
</evidence>
<feature type="chain" id="PRO_5045209611" evidence="2">
    <location>
        <begin position="23"/>
        <end position="850"/>
    </location>
</feature>
<dbReference type="Proteomes" id="UP001207654">
    <property type="component" value="Unassembled WGS sequence"/>
</dbReference>
<dbReference type="InterPro" id="IPR016035">
    <property type="entry name" value="Acyl_Trfase/lysoPLipase"/>
</dbReference>
<dbReference type="Gene3D" id="3.40.1090.10">
    <property type="entry name" value="Cytosolic phospholipase A2 catalytic domain"/>
    <property type="match status" value="1"/>
</dbReference>